<dbReference type="PANTHER" id="PTHR12856">
    <property type="entry name" value="TRANSCRIPTION INITIATION FACTOR IIH-RELATED"/>
    <property type="match status" value="1"/>
</dbReference>
<dbReference type="Pfam" id="PF08567">
    <property type="entry name" value="PH_TFIIH"/>
    <property type="match status" value="1"/>
</dbReference>
<dbReference type="GO" id="GO:0006351">
    <property type="term" value="P:DNA-templated transcription"/>
    <property type="evidence" value="ECO:0007669"/>
    <property type="project" value="InterPro"/>
</dbReference>
<name>A0A914GY68_GLORO</name>
<dbReference type="GO" id="GO:0000439">
    <property type="term" value="C:transcription factor TFIIH core complex"/>
    <property type="evidence" value="ECO:0007669"/>
    <property type="project" value="InterPro"/>
</dbReference>
<accession>A0A914GY68</accession>
<evidence type="ECO:0000313" key="3">
    <source>
        <dbReference type="Proteomes" id="UP000887572"/>
    </source>
</evidence>
<dbReference type="InterPro" id="IPR001214">
    <property type="entry name" value="SET_dom"/>
</dbReference>
<keyword evidence="3" id="KW-1185">Reference proteome</keyword>
<dbReference type="InterPro" id="IPR011993">
    <property type="entry name" value="PH-like_dom_sf"/>
</dbReference>
<dbReference type="PROSITE" id="PS00018">
    <property type="entry name" value="EF_HAND_1"/>
    <property type="match status" value="1"/>
</dbReference>
<dbReference type="AlphaFoldDB" id="A0A914GY68"/>
<feature type="domain" description="SET" evidence="2">
    <location>
        <begin position="615"/>
        <end position="725"/>
    </location>
</feature>
<dbReference type="InterPro" id="IPR035925">
    <property type="entry name" value="BSD_dom_sf"/>
</dbReference>
<dbReference type="WBParaSite" id="Gr19_v10_g12238.t1">
    <property type="protein sequence ID" value="Gr19_v10_g12238.t1"/>
    <property type="gene ID" value="Gr19_v10_g12238"/>
</dbReference>
<dbReference type="InterPro" id="IPR013876">
    <property type="entry name" value="TFIIH_BTF_p62_N"/>
</dbReference>
<protein>
    <submittedName>
        <fullName evidence="4">SET domain-containing protein</fullName>
    </submittedName>
</protein>
<evidence type="ECO:0000256" key="1">
    <source>
        <dbReference type="SAM" id="Coils"/>
    </source>
</evidence>
<dbReference type="Pfam" id="PF00856">
    <property type="entry name" value="SET"/>
    <property type="match status" value="1"/>
</dbReference>
<keyword evidence="1" id="KW-0175">Coiled coil</keyword>
<sequence length="814" mass="92513">MEPQQHSGINWWKSRTDAFNSKMKQDKRTENDKEIEFLGMTPSSHREDVVHGSANACISNHSPFSAAVPISFQQQNSKSAVVAQRLAEAERHVLSLRRQLKQQQRQEAQMARRNAELYKKSDGQEMESAKQLNNNGGCQFWISMGRAGDVHFVLFWSSELEKDDQLLVPFSKVKGQRISPPKRTKVQLQLCMFNEDVATFVFMNPAHSQEQLFAERDLVKEMLQQALVRHRQLVNQMAQQSAKGGTDREREAKQHILQQNTHLWDMYKHLVASKVITPQDFWSFHYKTDDKDTNGTDANGEQQRVGVSAGFLSSIVQSEGINGIRLNLTTETIQAIFRTYPAAFRSNFSPWLHRCQAVVGTTTPNGCWRRRQRRTRNDDGLAKRQRGQRQHKMETCKGMVNTNKSVHRRPRTMYSTWKATNLRSWTLSGTISASWPLTMCPNILPRRRSGSSAPCEARQRQVRQHAEANAIMRDAWEEGSTFDDDERLIELLDNNNLHGNEITLKNICDLHRKIAGNTYWAGKFRECNVSVGDFLIPTGPAEVPGKMRDLVVWINEQDKLNRQGQGMGIIWLATHAMHKLNCKCAWNPEQCANRQIQYGVRQPSRTKIASCANGKCVGVFDSALIETGRFVVEYVGEVIGEEEARTASDWHGGCARAQLLFTIREFIRGECRSTLVDARHKGNISWFINHSCEPNLALPVVRLGRQCPSLSMFASRDIQTAGWLAPSGMGKSCRTATASWPVRMLHCPEKPVCAVRPPAWDCFRQRPQFDACHHAGPDGIAEPETDRVQTHDSSGDDQITFSEFLLSARKFLER</sequence>
<dbReference type="InterPro" id="IPR027079">
    <property type="entry name" value="Tfb1/GTF2H1"/>
</dbReference>
<evidence type="ECO:0000313" key="4">
    <source>
        <dbReference type="WBParaSite" id="Gr19_v10_g12238.t1"/>
    </source>
</evidence>
<dbReference type="Gene3D" id="2.30.29.30">
    <property type="entry name" value="Pleckstrin-homology domain (PH domain)/Phosphotyrosine-binding domain (PTB)"/>
    <property type="match status" value="1"/>
</dbReference>
<dbReference type="SUPFAM" id="SSF140383">
    <property type="entry name" value="BSD domain-like"/>
    <property type="match status" value="1"/>
</dbReference>
<proteinExistence type="predicted"/>
<dbReference type="SUPFAM" id="SSF82199">
    <property type="entry name" value="SET domain"/>
    <property type="match status" value="1"/>
</dbReference>
<dbReference type="SUPFAM" id="SSF140931">
    <property type="entry name" value="Fic-like"/>
    <property type="match status" value="1"/>
</dbReference>
<reference evidence="4" key="1">
    <citation type="submission" date="2022-11" db="UniProtKB">
        <authorList>
            <consortium name="WormBaseParasite"/>
        </authorList>
    </citation>
    <scope>IDENTIFICATION</scope>
</reference>
<dbReference type="Gene3D" id="2.170.270.10">
    <property type="entry name" value="SET domain"/>
    <property type="match status" value="1"/>
</dbReference>
<dbReference type="InterPro" id="IPR046341">
    <property type="entry name" value="SET_dom_sf"/>
</dbReference>
<dbReference type="InterPro" id="IPR036597">
    <property type="entry name" value="Fido-like_dom_sf"/>
</dbReference>
<dbReference type="CDD" id="cd13229">
    <property type="entry name" value="PH_TFIIH"/>
    <property type="match status" value="1"/>
</dbReference>
<dbReference type="Gene3D" id="6.10.140.1200">
    <property type="match status" value="1"/>
</dbReference>
<feature type="coiled-coil region" evidence="1">
    <location>
        <begin position="86"/>
        <end position="121"/>
    </location>
</feature>
<evidence type="ECO:0000259" key="2">
    <source>
        <dbReference type="SMART" id="SM00317"/>
    </source>
</evidence>
<organism evidence="3 4">
    <name type="scientific">Globodera rostochiensis</name>
    <name type="common">Golden nematode worm</name>
    <name type="synonym">Heterodera rostochiensis</name>
    <dbReference type="NCBI Taxonomy" id="31243"/>
    <lineage>
        <taxon>Eukaryota</taxon>
        <taxon>Metazoa</taxon>
        <taxon>Ecdysozoa</taxon>
        <taxon>Nematoda</taxon>
        <taxon>Chromadorea</taxon>
        <taxon>Rhabditida</taxon>
        <taxon>Tylenchina</taxon>
        <taxon>Tylenchomorpha</taxon>
        <taxon>Tylenchoidea</taxon>
        <taxon>Heteroderidae</taxon>
        <taxon>Heteroderinae</taxon>
        <taxon>Globodera</taxon>
    </lineage>
</organism>
<dbReference type="SMART" id="SM00317">
    <property type="entry name" value="SET"/>
    <property type="match status" value="1"/>
</dbReference>
<dbReference type="InterPro" id="IPR018247">
    <property type="entry name" value="EF_Hand_1_Ca_BS"/>
</dbReference>
<dbReference type="SUPFAM" id="SSF50729">
    <property type="entry name" value="PH domain-like"/>
    <property type="match status" value="1"/>
</dbReference>
<dbReference type="GO" id="GO:0006289">
    <property type="term" value="P:nucleotide-excision repair"/>
    <property type="evidence" value="ECO:0007669"/>
    <property type="project" value="InterPro"/>
</dbReference>
<dbReference type="Proteomes" id="UP000887572">
    <property type="component" value="Unplaced"/>
</dbReference>
<dbReference type="Gene3D" id="1.10.3290.10">
    <property type="entry name" value="Fido-like domain"/>
    <property type="match status" value="1"/>
</dbReference>